<evidence type="ECO:0000256" key="6">
    <source>
        <dbReference type="SAM" id="Phobius"/>
    </source>
</evidence>
<feature type="transmembrane region" description="Helical" evidence="6">
    <location>
        <begin position="374"/>
        <end position="394"/>
    </location>
</feature>
<dbReference type="EMBL" id="CP076723">
    <property type="protein sequence ID" value="QWV91960.1"/>
    <property type="molecule type" value="Genomic_DNA"/>
</dbReference>
<gene>
    <name evidence="7" type="ORF">KP004_12065</name>
</gene>
<evidence type="ECO:0000256" key="3">
    <source>
        <dbReference type="ARBA" id="ARBA00022692"/>
    </source>
</evidence>
<sequence length="502" mass="55499">MSTLKKNVIANYAGKAWAALINIAFVPLYIKHMGIEAYGLVGIFATIQPLMTILDLGLSPSINRELARYSAASGQEQVMRNLVRTLEVVYWGLAAVLCCVVLLVSPMVAANWVKPQALPLEVVKQSVLLMGLSIVFQWPVGFYTGGLMGLQRQVLFNSINTVLWTLRGVGALVVVMLASSPVLAFFWWQLLMSITNVAAVAIALWRSLPVGGQRSRFQGELVQSVWRLAIGMSAVSVVILLFNQLDKIVLSKQLSLIEFGYYSLAWQVVGSLFMLYYPIYAAFFPVITQLRAKGDHAELKLTYHKGCQLMAVAVFPISAVLAVYSREILSLWIADQETVQYSYLILSVLLVGGTLNGLLYMPYSLQQAFGETRYILYVFMPFLLVYAPLLVLAVKVWGVLGAAVTFSLISLLQNAIAVFVTHKRFIPGEQAKWFWEDLCRPLAAAVAVVVLIKFAVFWRMSGLAGVATIALCYLLSFVATVLVTPATNSIFRRYVLPAISVR</sequence>
<feature type="transmembrane region" description="Helical" evidence="6">
    <location>
        <begin position="128"/>
        <end position="150"/>
    </location>
</feature>
<protein>
    <submittedName>
        <fullName evidence="7">Oligosaccharide flippase family protein</fullName>
    </submittedName>
</protein>
<dbReference type="Proteomes" id="UP000683557">
    <property type="component" value="Chromosome"/>
</dbReference>
<keyword evidence="5 6" id="KW-0472">Membrane</keyword>
<feature type="transmembrane region" description="Helical" evidence="6">
    <location>
        <begin position="341"/>
        <end position="362"/>
    </location>
</feature>
<accession>A0ABX8J137</accession>
<dbReference type="PANTHER" id="PTHR30250">
    <property type="entry name" value="PST FAMILY PREDICTED COLANIC ACID TRANSPORTER"/>
    <property type="match status" value="1"/>
</dbReference>
<feature type="transmembrane region" description="Helical" evidence="6">
    <location>
        <begin position="265"/>
        <end position="288"/>
    </location>
</feature>
<feature type="transmembrane region" description="Helical" evidence="6">
    <location>
        <begin position="162"/>
        <end position="179"/>
    </location>
</feature>
<feature type="transmembrane region" description="Helical" evidence="6">
    <location>
        <begin position="441"/>
        <end position="458"/>
    </location>
</feature>
<feature type="transmembrane region" description="Helical" evidence="6">
    <location>
        <begin position="88"/>
        <end position="108"/>
    </location>
</feature>
<feature type="transmembrane region" description="Helical" evidence="6">
    <location>
        <begin position="464"/>
        <end position="483"/>
    </location>
</feature>
<keyword evidence="4 6" id="KW-1133">Transmembrane helix</keyword>
<feature type="transmembrane region" description="Helical" evidence="6">
    <location>
        <begin position="309"/>
        <end position="329"/>
    </location>
</feature>
<evidence type="ECO:0000313" key="8">
    <source>
        <dbReference type="Proteomes" id="UP000683557"/>
    </source>
</evidence>
<proteinExistence type="predicted"/>
<keyword evidence="2" id="KW-1003">Cell membrane</keyword>
<dbReference type="Pfam" id="PF01943">
    <property type="entry name" value="Polysacc_synt"/>
    <property type="match status" value="1"/>
</dbReference>
<dbReference type="PANTHER" id="PTHR30250:SF26">
    <property type="entry name" value="PSMA PROTEIN"/>
    <property type="match status" value="1"/>
</dbReference>
<evidence type="ECO:0000256" key="5">
    <source>
        <dbReference type="ARBA" id="ARBA00023136"/>
    </source>
</evidence>
<dbReference type="RefSeq" id="WP_216798786.1">
    <property type="nucleotide sequence ID" value="NZ_CP076723.1"/>
</dbReference>
<feature type="transmembrane region" description="Helical" evidence="6">
    <location>
        <begin position="400"/>
        <end position="420"/>
    </location>
</feature>
<name>A0ABX8J137_9BACT</name>
<organism evidence="7 8">
    <name type="scientific">Geomonas oryzisoli</name>
    <dbReference type="NCBI Taxonomy" id="2847992"/>
    <lineage>
        <taxon>Bacteria</taxon>
        <taxon>Pseudomonadati</taxon>
        <taxon>Thermodesulfobacteriota</taxon>
        <taxon>Desulfuromonadia</taxon>
        <taxon>Geobacterales</taxon>
        <taxon>Geobacteraceae</taxon>
        <taxon>Geomonas</taxon>
    </lineage>
</organism>
<feature type="transmembrane region" description="Helical" evidence="6">
    <location>
        <begin position="185"/>
        <end position="205"/>
    </location>
</feature>
<evidence type="ECO:0000313" key="7">
    <source>
        <dbReference type="EMBL" id="QWV91960.1"/>
    </source>
</evidence>
<feature type="transmembrane region" description="Helical" evidence="6">
    <location>
        <begin position="12"/>
        <end position="31"/>
    </location>
</feature>
<feature type="transmembrane region" description="Helical" evidence="6">
    <location>
        <begin position="37"/>
        <end position="58"/>
    </location>
</feature>
<evidence type="ECO:0000256" key="1">
    <source>
        <dbReference type="ARBA" id="ARBA00004651"/>
    </source>
</evidence>
<evidence type="ECO:0000256" key="4">
    <source>
        <dbReference type="ARBA" id="ARBA00022989"/>
    </source>
</evidence>
<dbReference type="InterPro" id="IPR002797">
    <property type="entry name" value="Polysacc_synth"/>
</dbReference>
<keyword evidence="3 6" id="KW-0812">Transmembrane</keyword>
<keyword evidence="8" id="KW-1185">Reference proteome</keyword>
<evidence type="ECO:0000256" key="2">
    <source>
        <dbReference type="ARBA" id="ARBA00022475"/>
    </source>
</evidence>
<reference evidence="7 8" key="1">
    <citation type="submission" date="2021-06" db="EMBL/GenBank/DDBJ databases">
        <title>Gemonas diversity in paddy soil.</title>
        <authorList>
            <person name="Liu G."/>
        </authorList>
    </citation>
    <scope>NUCLEOTIDE SEQUENCE [LARGE SCALE GENOMIC DNA]</scope>
    <source>
        <strain evidence="7 8">RG10</strain>
    </source>
</reference>
<dbReference type="InterPro" id="IPR050833">
    <property type="entry name" value="Poly_Biosynth_Transport"/>
</dbReference>
<comment type="subcellular location">
    <subcellularLocation>
        <location evidence="1">Cell membrane</location>
        <topology evidence="1">Multi-pass membrane protein</topology>
    </subcellularLocation>
</comment>
<feature type="transmembrane region" description="Helical" evidence="6">
    <location>
        <begin position="225"/>
        <end position="245"/>
    </location>
</feature>